<sequence length="70" mass="7511">MTKAASLLGLKYASDVMLQSAPMMERGAAAKAGSQLPLSLLPVIDEPETLKGKDRSRQTWGHQVKTDTAL</sequence>
<dbReference type="Proteomes" id="UP001066276">
    <property type="component" value="Chromosome 6"/>
</dbReference>
<organism evidence="2 3">
    <name type="scientific">Pleurodeles waltl</name>
    <name type="common">Iberian ribbed newt</name>
    <dbReference type="NCBI Taxonomy" id="8319"/>
    <lineage>
        <taxon>Eukaryota</taxon>
        <taxon>Metazoa</taxon>
        <taxon>Chordata</taxon>
        <taxon>Craniata</taxon>
        <taxon>Vertebrata</taxon>
        <taxon>Euteleostomi</taxon>
        <taxon>Amphibia</taxon>
        <taxon>Batrachia</taxon>
        <taxon>Caudata</taxon>
        <taxon>Salamandroidea</taxon>
        <taxon>Salamandridae</taxon>
        <taxon>Pleurodelinae</taxon>
        <taxon>Pleurodeles</taxon>
    </lineage>
</organism>
<feature type="region of interest" description="Disordered" evidence="1">
    <location>
        <begin position="47"/>
        <end position="70"/>
    </location>
</feature>
<evidence type="ECO:0000313" key="3">
    <source>
        <dbReference type="Proteomes" id="UP001066276"/>
    </source>
</evidence>
<feature type="compositionally biased region" description="Basic and acidic residues" evidence="1">
    <location>
        <begin position="48"/>
        <end position="57"/>
    </location>
</feature>
<accession>A0AAV7Q116</accession>
<dbReference type="AlphaFoldDB" id="A0AAV7Q116"/>
<keyword evidence="3" id="KW-1185">Reference proteome</keyword>
<name>A0AAV7Q116_PLEWA</name>
<gene>
    <name evidence="2" type="ORF">NDU88_000710</name>
</gene>
<comment type="caution">
    <text evidence="2">The sequence shown here is derived from an EMBL/GenBank/DDBJ whole genome shotgun (WGS) entry which is preliminary data.</text>
</comment>
<evidence type="ECO:0000313" key="2">
    <source>
        <dbReference type="EMBL" id="KAJ1134256.1"/>
    </source>
</evidence>
<proteinExistence type="predicted"/>
<dbReference type="EMBL" id="JANPWB010000010">
    <property type="protein sequence ID" value="KAJ1134256.1"/>
    <property type="molecule type" value="Genomic_DNA"/>
</dbReference>
<reference evidence="2" key="1">
    <citation type="journal article" date="2022" name="bioRxiv">
        <title>Sequencing and chromosome-scale assembly of the giantPleurodeles waltlgenome.</title>
        <authorList>
            <person name="Brown T."/>
            <person name="Elewa A."/>
            <person name="Iarovenko S."/>
            <person name="Subramanian E."/>
            <person name="Araus A.J."/>
            <person name="Petzold A."/>
            <person name="Susuki M."/>
            <person name="Suzuki K.-i.T."/>
            <person name="Hayashi T."/>
            <person name="Toyoda A."/>
            <person name="Oliveira C."/>
            <person name="Osipova E."/>
            <person name="Leigh N.D."/>
            <person name="Simon A."/>
            <person name="Yun M.H."/>
        </authorList>
    </citation>
    <scope>NUCLEOTIDE SEQUENCE</scope>
    <source>
        <strain evidence="2">20211129_DDA</strain>
        <tissue evidence="2">Liver</tissue>
    </source>
</reference>
<protein>
    <submittedName>
        <fullName evidence="2">Uncharacterized protein</fullName>
    </submittedName>
</protein>
<evidence type="ECO:0000256" key="1">
    <source>
        <dbReference type="SAM" id="MobiDB-lite"/>
    </source>
</evidence>